<feature type="non-terminal residue" evidence="1">
    <location>
        <position position="1"/>
    </location>
</feature>
<feature type="non-terminal residue" evidence="1">
    <location>
        <position position="44"/>
    </location>
</feature>
<organism evidence="1">
    <name type="scientific">uncultured Thermomicrobiales bacterium</name>
    <dbReference type="NCBI Taxonomy" id="1645740"/>
    <lineage>
        <taxon>Bacteria</taxon>
        <taxon>Pseudomonadati</taxon>
        <taxon>Thermomicrobiota</taxon>
        <taxon>Thermomicrobia</taxon>
        <taxon>Thermomicrobiales</taxon>
        <taxon>environmental samples</taxon>
    </lineage>
</organism>
<proteinExistence type="predicted"/>
<sequence>AFGAADGERIPHRKSVWAGWNGICGEYERPGAMVALLACRPGQV</sequence>
<dbReference type="AlphaFoldDB" id="A0A6J4U941"/>
<gene>
    <name evidence="1" type="ORF">AVDCRST_MAG43-409</name>
</gene>
<name>A0A6J4U941_9BACT</name>
<accession>A0A6J4U941</accession>
<protein>
    <submittedName>
        <fullName evidence="1">Uncharacterized protein</fullName>
    </submittedName>
</protein>
<dbReference type="EMBL" id="CADCWI010000021">
    <property type="protein sequence ID" value="CAA9543987.1"/>
    <property type="molecule type" value="Genomic_DNA"/>
</dbReference>
<reference evidence="1" key="1">
    <citation type="submission" date="2020-02" db="EMBL/GenBank/DDBJ databases">
        <authorList>
            <person name="Meier V. D."/>
        </authorList>
    </citation>
    <scope>NUCLEOTIDE SEQUENCE</scope>
    <source>
        <strain evidence="1">AVDCRST_MAG43</strain>
    </source>
</reference>
<evidence type="ECO:0000313" key="1">
    <source>
        <dbReference type="EMBL" id="CAA9543987.1"/>
    </source>
</evidence>